<feature type="transmembrane region" description="Helical" evidence="1">
    <location>
        <begin position="145"/>
        <end position="163"/>
    </location>
</feature>
<proteinExistence type="predicted"/>
<evidence type="ECO:0000313" key="2">
    <source>
        <dbReference type="EMBL" id="KAK0394510.1"/>
    </source>
</evidence>
<keyword evidence="1" id="KW-0472">Membrane</keyword>
<keyword evidence="1" id="KW-0812">Transmembrane</keyword>
<evidence type="ECO:0000256" key="1">
    <source>
        <dbReference type="SAM" id="Phobius"/>
    </source>
</evidence>
<feature type="transmembrane region" description="Helical" evidence="1">
    <location>
        <begin position="169"/>
        <end position="193"/>
    </location>
</feature>
<dbReference type="EMBL" id="JAUCMV010000005">
    <property type="protein sequence ID" value="KAK0394510.1"/>
    <property type="molecule type" value="Genomic_DNA"/>
</dbReference>
<dbReference type="AlphaFoldDB" id="A0AA39GVV0"/>
<sequence length="211" mass="23866">MTTSRALVLPPTCSTMPGKIAFVLWVSASISLLVQNYRAESGMKSSTIMDVASVKWWPSLSAYASMRIYHLELNEECSSIPVGFAVIFLEPLFFVAGKTIIETDAKGRDTWTLYQGICDIVTLILAMFLFVNVAILTEGIIRKQCYGHAIVCSLQIICHLWIVNINLYLAQYASIAVALEYIQFLSIVALWCYKTELQQRYSRLRWKSTKD</sequence>
<feature type="transmembrane region" description="Helical" evidence="1">
    <location>
        <begin position="20"/>
        <end position="39"/>
    </location>
</feature>
<evidence type="ECO:0000313" key="3">
    <source>
        <dbReference type="Proteomes" id="UP001175271"/>
    </source>
</evidence>
<keyword evidence="3" id="KW-1185">Reference proteome</keyword>
<keyword evidence="1" id="KW-1133">Transmembrane helix</keyword>
<name>A0AA39GVV0_9BILA</name>
<protein>
    <submittedName>
        <fullName evidence="2">Uncharacterized protein</fullName>
    </submittedName>
</protein>
<reference evidence="2" key="1">
    <citation type="submission" date="2023-06" db="EMBL/GenBank/DDBJ databases">
        <title>Genomic analysis of the entomopathogenic nematode Steinernema hermaphroditum.</title>
        <authorList>
            <person name="Schwarz E.M."/>
            <person name="Heppert J.K."/>
            <person name="Baniya A."/>
            <person name="Schwartz H.T."/>
            <person name="Tan C.-H."/>
            <person name="Antoshechkin I."/>
            <person name="Sternberg P.W."/>
            <person name="Goodrich-Blair H."/>
            <person name="Dillman A.R."/>
        </authorList>
    </citation>
    <scope>NUCLEOTIDE SEQUENCE</scope>
    <source>
        <strain evidence="2">PS9179</strain>
        <tissue evidence="2">Whole animal</tissue>
    </source>
</reference>
<gene>
    <name evidence="2" type="ORF">QR680_000779</name>
</gene>
<comment type="caution">
    <text evidence="2">The sequence shown here is derived from an EMBL/GenBank/DDBJ whole genome shotgun (WGS) entry which is preliminary data.</text>
</comment>
<organism evidence="2 3">
    <name type="scientific">Steinernema hermaphroditum</name>
    <dbReference type="NCBI Taxonomy" id="289476"/>
    <lineage>
        <taxon>Eukaryota</taxon>
        <taxon>Metazoa</taxon>
        <taxon>Ecdysozoa</taxon>
        <taxon>Nematoda</taxon>
        <taxon>Chromadorea</taxon>
        <taxon>Rhabditida</taxon>
        <taxon>Tylenchina</taxon>
        <taxon>Panagrolaimomorpha</taxon>
        <taxon>Strongyloidoidea</taxon>
        <taxon>Steinernematidae</taxon>
        <taxon>Steinernema</taxon>
    </lineage>
</organism>
<feature type="transmembrane region" description="Helical" evidence="1">
    <location>
        <begin position="80"/>
        <end position="101"/>
    </location>
</feature>
<feature type="transmembrane region" description="Helical" evidence="1">
    <location>
        <begin position="113"/>
        <end position="133"/>
    </location>
</feature>
<dbReference type="Proteomes" id="UP001175271">
    <property type="component" value="Unassembled WGS sequence"/>
</dbReference>
<accession>A0AA39GVV0</accession>